<comment type="caution">
    <text evidence="2">The sequence shown here is derived from an EMBL/GenBank/DDBJ whole genome shotgun (WGS) entry which is preliminary data.</text>
</comment>
<accession>A0AAE0GTT9</accession>
<gene>
    <name evidence="2" type="ORF">CYMTET_8038</name>
</gene>
<protein>
    <submittedName>
        <fullName evidence="2">Uncharacterized protein</fullName>
    </submittedName>
</protein>
<reference evidence="2 3" key="1">
    <citation type="journal article" date="2015" name="Genome Biol. Evol.">
        <title>Comparative Genomics of a Bacterivorous Green Alga Reveals Evolutionary Causalities and Consequences of Phago-Mixotrophic Mode of Nutrition.</title>
        <authorList>
            <person name="Burns J.A."/>
            <person name="Paasch A."/>
            <person name="Narechania A."/>
            <person name="Kim E."/>
        </authorList>
    </citation>
    <scope>NUCLEOTIDE SEQUENCE [LARGE SCALE GENOMIC DNA]</scope>
    <source>
        <strain evidence="2 3">PLY_AMNH</strain>
    </source>
</reference>
<sequence length="139" mass="15417">MSSFWAAHCAFAFRGKCGGPSSSWNGSVTGRRAPQAASRSFIRDMDSFTSTKEDRKRGQAQGVCTLGKEDFPLFSEGVERTRFAYGVFLLNKDIEQLLNAHGINAVGPRHTLQNLQKLMSAQQHIAYKASFKGELREQS</sequence>
<dbReference type="GO" id="GO:0035493">
    <property type="term" value="P:SNARE complex assembly"/>
    <property type="evidence" value="ECO:0007669"/>
    <property type="project" value="TreeGrafter"/>
</dbReference>
<dbReference type="AlphaFoldDB" id="A0AAE0GTT9"/>
<dbReference type="GO" id="GO:0000323">
    <property type="term" value="C:lytic vacuole"/>
    <property type="evidence" value="ECO:0007669"/>
    <property type="project" value="TreeGrafter"/>
</dbReference>
<dbReference type="GO" id="GO:0005768">
    <property type="term" value="C:endosome"/>
    <property type="evidence" value="ECO:0007669"/>
    <property type="project" value="TreeGrafter"/>
</dbReference>
<dbReference type="Proteomes" id="UP001190700">
    <property type="component" value="Unassembled WGS sequence"/>
</dbReference>
<evidence type="ECO:0000313" key="3">
    <source>
        <dbReference type="Proteomes" id="UP001190700"/>
    </source>
</evidence>
<dbReference type="GO" id="GO:0000149">
    <property type="term" value="F:SNARE binding"/>
    <property type="evidence" value="ECO:0007669"/>
    <property type="project" value="TreeGrafter"/>
</dbReference>
<keyword evidence="3" id="KW-1185">Reference proteome</keyword>
<proteinExistence type="predicted"/>
<organism evidence="2 3">
    <name type="scientific">Cymbomonas tetramitiformis</name>
    <dbReference type="NCBI Taxonomy" id="36881"/>
    <lineage>
        <taxon>Eukaryota</taxon>
        <taxon>Viridiplantae</taxon>
        <taxon>Chlorophyta</taxon>
        <taxon>Pyramimonadophyceae</taxon>
        <taxon>Pyramimonadales</taxon>
        <taxon>Pyramimonadaceae</taxon>
        <taxon>Cymbomonas</taxon>
    </lineage>
</organism>
<dbReference type="PANTHER" id="PTHR15157:SF5">
    <property type="entry name" value="UV RADIATION RESISTANCE-ASSOCIATED GENE PROTEIN"/>
    <property type="match status" value="1"/>
</dbReference>
<dbReference type="EMBL" id="LGRX02002355">
    <property type="protein sequence ID" value="KAK3284305.1"/>
    <property type="molecule type" value="Genomic_DNA"/>
</dbReference>
<name>A0AAE0GTT9_9CHLO</name>
<evidence type="ECO:0000256" key="1">
    <source>
        <dbReference type="ARBA" id="ARBA00023054"/>
    </source>
</evidence>
<dbReference type="PANTHER" id="PTHR15157">
    <property type="entry name" value="UV RADIATION RESISTANCE-ASSOCIATED GENE PROTEIN"/>
    <property type="match status" value="1"/>
</dbReference>
<evidence type="ECO:0000313" key="2">
    <source>
        <dbReference type="EMBL" id="KAK3284305.1"/>
    </source>
</evidence>
<keyword evidence="1" id="KW-0175">Coiled coil</keyword>